<dbReference type="EMBL" id="NSJF01000001">
    <property type="protein sequence ID" value="PAT36084.1"/>
    <property type="molecule type" value="Genomic_DNA"/>
</dbReference>
<keyword evidence="5 7" id="KW-1133">Transmembrane helix</keyword>
<dbReference type="PANTHER" id="PTHR34856:SF2">
    <property type="entry name" value="PROTEIN NRFD"/>
    <property type="match status" value="1"/>
</dbReference>
<keyword evidence="4 7" id="KW-0812">Transmembrane</keyword>
<dbReference type="Proteomes" id="UP000217999">
    <property type="component" value="Unassembled WGS sequence"/>
</dbReference>
<evidence type="ECO:0000256" key="7">
    <source>
        <dbReference type="SAM" id="Phobius"/>
    </source>
</evidence>
<dbReference type="Gene3D" id="1.20.1630.10">
    <property type="entry name" value="Formate dehydrogenase/DMSO reductase domain"/>
    <property type="match status" value="1"/>
</dbReference>
<comment type="caution">
    <text evidence="8">The sequence shown here is derived from an EMBL/GenBank/DDBJ whole genome shotgun (WGS) entry which is preliminary data.</text>
</comment>
<feature type="transmembrane region" description="Helical" evidence="7">
    <location>
        <begin position="310"/>
        <end position="332"/>
    </location>
</feature>
<dbReference type="RefSeq" id="WP_095548920.1">
    <property type="nucleotide sequence ID" value="NZ_NSJF01000001.1"/>
</dbReference>
<feature type="transmembrane region" description="Helical" evidence="7">
    <location>
        <begin position="267"/>
        <end position="290"/>
    </location>
</feature>
<evidence type="ECO:0000256" key="3">
    <source>
        <dbReference type="ARBA" id="ARBA00022475"/>
    </source>
</evidence>
<comment type="similarity">
    <text evidence="2">Belongs to the NrfD family.</text>
</comment>
<dbReference type="GO" id="GO:0005886">
    <property type="term" value="C:plasma membrane"/>
    <property type="evidence" value="ECO:0007669"/>
    <property type="project" value="UniProtKB-SubCell"/>
</dbReference>
<reference evidence="8 9" key="1">
    <citation type="submission" date="2017-08" db="EMBL/GenBank/DDBJ databases">
        <title>WGS of Clinical strains of the CDC Group NO-1 linked to zoonotic infections in humans.</title>
        <authorList>
            <person name="Bernier A.-M."/>
            <person name="Bernard K."/>
        </authorList>
    </citation>
    <scope>NUCLEOTIDE SEQUENCE [LARGE SCALE GENOMIC DNA]</scope>
    <source>
        <strain evidence="8 9">NML03-0146</strain>
    </source>
</reference>
<name>A0A2A2AEC9_9BURK</name>
<feature type="transmembrane region" description="Helical" evidence="7">
    <location>
        <begin position="20"/>
        <end position="40"/>
    </location>
</feature>
<organism evidence="8 9">
    <name type="scientific">Vandammella animalimorsus</name>
    <dbReference type="NCBI Taxonomy" id="2029117"/>
    <lineage>
        <taxon>Bacteria</taxon>
        <taxon>Pseudomonadati</taxon>
        <taxon>Pseudomonadota</taxon>
        <taxon>Betaproteobacteria</taxon>
        <taxon>Burkholderiales</taxon>
        <taxon>Comamonadaceae</taxon>
        <taxon>Vandammella</taxon>
    </lineage>
</organism>
<evidence type="ECO:0000256" key="2">
    <source>
        <dbReference type="ARBA" id="ARBA00008929"/>
    </source>
</evidence>
<dbReference type="InterPro" id="IPR052049">
    <property type="entry name" value="Electron_transfer_protein"/>
</dbReference>
<evidence type="ECO:0000256" key="5">
    <source>
        <dbReference type="ARBA" id="ARBA00022989"/>
    </source>
</evidence>
<dbReference type="AlphaFoldDB" id="A0A2A2AEC9"/>
<evidence type="ECO:0000256" key="4">
    <source>
        <dbReference type="ARBA" id="ARBA00022692"/>
    </source>
</evidence>
<keyword evidence="6 7" id="KW-0472">Membrane</keyword>
<feature type="transmembrane region" description="Helical" evidence="7">
    <location>
        <begin position="234"/>
        <end position="255"/>
    </location>
</feature>
<evidence type="ECO:0000313" key="9">
    <source>
        <dbReference type="Proteomes" id="UP000217999"/>
    </source>
</evidence>
<evidence type="ECO:0000256" key="1">
    <source>
        <dbReference type="ARBA" id="ARBA00004651"/>
    </source>
</evidence>
<protein>
    <submittedName>
        <fullName evidence="8">Tetrathionate reductase</fullName>
    </submittedName>
</protein>
<feature type="transmembrane region" description="Helical" evidence="7">
    <location>
        <begin position="192"/>
        <end position="214"/>
    </location>
</feature>
<keyword evidence="3" id="KW-1003">Cell membrane</keyword>
<dbReference type="InterPro" id="IPR005614">
    <property type="entry name" value="NrfD-like"/>
</dbReference>
<evidence type="ECO:0000256" key="6">
    <source>
        <dbReference type="ARBA" id="ARBA00023136"/>
    </source>
</evidence>
<sequence length="347" mass="37961">MEIIELLTPYYEAAWLPWAVQYFFLIGMATGAAMLAAWGAWAPAQHPAAKALPLAIVLLAVTAISAPVALLADLHQPARFWHFYAHFTPWSWMSLGALLLPVFVTLSLGVCLTWWLGWHRWMRWLALALVFSSITIAVYTGAEIAIVRARPLWSNPWVPLNLTLTAWLAAVGCALGLTLWMQAGRDVAVRAWLGKLGLGLSLALLAVACAWAIGGHWLQTPSFLAAKELYANFPIWRISLWLSVIFGALVMVFWLRPALWLHSPAMIAVLGTAVCAAAWGFRWALFMGVQGVPKYGAGLYVYHMPLGGEGLMGIIGVFGLCVAVLTLVLWALDLWPQRPPATGLQAA</sequence>
<feature type="transmembrane region" description="Helical" evidence="7">
    <location>
        <begin position="92"/>
        <end position="117"/>
    </location>
</feature>
<evidence type="ECO:0000313" key="8">
    <source>
        <dbReference type="EMBL" id="PAT36084.1"/>
    </source>
</evidence>
<accession>A0A2A2AEC9</accession>
<feature type="transmembrane region" description="Helical" evidence="7">
    <location>
        <begin position="52"/>
        <end position="72"/>
    </location>
</feature>
<feature type="transmembrane region" description="Helical" evidence="7">
    <location>
        <begin position="162"/>
        <end position="180"/>
    </location>
</feature>
<dbReference type="PANTHER" id="PTHR34856">
    <property type="entry name" value="PROTEIN NRFD"/>
    <property type="match status" value="1"/>
</dbReference>
<proteinExistence type="inferred from homology"/>
<feature type="transmembrane region" description="Helical" evidence="7">
    <location>
        <begin position="124"/>
        <end position="142"/>
    </location>
</feature>
<comment type="subcellular location">
    <subcellularLocation>
        <location evidence="1">Cell membrane</location>
        <topology evidence="1">Multi-pass membrane protein</topology>
    </subcellularLocation>
</comment>
<gene>
    <name evidence="8" type="ORF">CK620_02370</name>
</gene>
<dbReference type="Pfam" id="PF03916">
    <property type="entry name" value="NrfD"/>
    <property type="match status" value="1"/>
</dbReference>